<reference evidence="3 4" key="1">
    <citation type="submission" date="2015-08" db="EMBL/GenBank/DDBJ databases">
        <title>Draft genome sequence of cellulolytic and xylanolytic Paenibacillus sp. A59, isolated from a decaying forest soil from Patagonia, Argentina.</title>
        <authorList>
            <person name="Ghio S."/>
            <person name="Caceres A.M."/>
            <person name="Talia P."/>
            <person name="Grasso D."/>
            <person name="Campos E."/>
        </authorList>
    </citation>
    <scope>NUCLEOTIDE SEQUENCE [LARGE SCALE GENOMIC DNA]</scope>
    <source>
        <strain evidence="3 4">A59</strain>
    </source>
</reference>
<gene>
    <name evidence="3" type="ORF">AMS66_27655</name>
</gene>
<keyword evidence="1" id="KW-0175">Coiled coil</keyword>
<evidence type="ECO:0000256" key="1">
    <source>
        <dbReference type="SAM" id="Coils"/>
    </source>
</evidence>
<dbReference type="PANTHER" id="PTHR38032">
    <property type="entry name" value="POLYMERASE-RELATED"/>
    <property type="match status" value="1"/>
</dbReference>
<sequence>MTQRTVLEQCLSIVLSDDKSTAYLEFSKQEEGFACTPDELEKYIASQGIKYGVLREALLVFVSHPETYVKDRCKIAEGIKPVQGTDGFIKVLVDMEDSNERRPLEAEDGKVDYKEVTRLNNVRTGQIIAERIPPVDGTVGKAVTGEEIPFRPGREARFKIGKNVVVNPDGSAMYAALDGLVTKTDGNKLNVFPVYEINGDVDYNIGNIDFVGTVVIRGNVLTGFKVKAAGDIRVVGGVEGAELEAGGSVEITGGIIGYNKGLIQAGHNVKCTFIQEGNVDAAENVLVSQSIMHSTIRAGNAVICEGTKGLIVGGSIQAGENVSARVIGNSMSTVTSIEVGVLPKLRNELNELRKEVREQMDALDKTKKALTILDQLAAAGQLSPDKMSMRIKLSATQKSALRLSEETKTRIFEIEKVLEDTSRARVDIHKMIYGGSRIVIGRYTKFIKDPVSRISFYYHDGDITMVPFV</sequence>
<dbReference type="OrthoDB" id="9816426at2"/>
<dbReference type="Pfam" id="PF20250">
    <property type="entry name" value="FapA_N"/>
    <property type="match status" value="1"/>
</dbReference>
<proteinExistence type="predicted"/>
<accession>A0A0N0UGU2</accession>
<dbReference type="Proteomes" id="UP000037688">
    <property type="component" value="Unassembled WGS sequence"/>
</dbReference>
<evidence type="ECO:0000313" key="4">
    <source>
        <dbReference type="Proteomes" id="UP000037688"/>
    </source>
</evidence>
<dbReference type="PANTHER" id="PTHR38032:SF1">
    <property type="entry name" value="RNA-BINDING PROTEIN KHPB N-TERMINAL DOMAIN-CONTAINING PROTEIN"/>
    <property type="match status" value="1"/>
</dbReference>
<organism evidence="3 4">
    <name type="scientific">Paenibacillus xylanivorans</name>
    <dbReference type="NCBI Taxonomy" id="1705561"/>
    <lineage>
        <taxon>Bacteria</taxon>
        <taxon>Bacillati</taxon>
        <taxon>Bacillota</taxon>
        <taxon>Bacilli</taxon>
        <taxon>Bacillales</taxon>
        <taxon>Paenibacillaceae</taxon>
        <taxon>Paenibacillus</taxon>
    </lineage>
</organism>
<keyword evidence="4" id="KW-1185">Reference proteome</keyword>
<feature type="domain" description="Flagellar Assembly Protein A N-terminal region" evidence="2">
    <location>
        <begin position="12"/>
        <end position="184"/>
    </location>
</feature>
<evidence type="ECO:0000259" key="2">
    <source>
        <dbReference type="Pfam" id="PF20250"/>
    </source>
</evidence>
<dbReference type="PATRIC" id="fig|1705561.3.peg.5819"/>
<dbReference type="InterPro" id="IPR046866">
    <property type="entry name" value="FapA_N"/>
</dbReference>
<dbReference type="EMBL" id="LITU01000081">
    <property type="protein sequence ID" value="KOY13485.1"/>
    <property type="molecule type" value="Genomic_DNA"/>
</dbReference>
<comment type="caution">
    <text evidence="3">The sequence shown here is derived from an EMBL/GenBank/DDBJ whole genome shotgun (WGS) entry which is preliminary data.</text>
</comment>
<dbReference type="Pfam" id="PF03961">
    <property type="entry name" value="FapA"/>
    <property type="match status" value="1"/>
</dbReference>
<dbReference type="InterPro" id="IPR005646">
    <property type="entry name" value="FapA"/>
</dbReference>
<dbReference type="AlphaFoldDB" id="A0A0N0UGU2"/>
<feature type="coiled-coil region" evidence="1">
    <location>
        <begin position="342"/>
        <end position="373"/>
    </location>
</feature>
<dbReference type="InterPro" id="IPR046865">
    <property type="entry name" value="FapA_b_solenoid"/>
</dbReference>
<protein>
    <submittedName>
        <fullName evidence="3">Polymerase</fullName>
    </submittedName>
</protein>
<evidence type="ECO:0000313" key="3">
    <source>
        <dbReference type="EMBL" id="KOY13485.1"/>
    </source>
</evidence>
<name>A0A0N0UGU2_9BACL</name>
<dbReference type="RefSeq" id="WP_053783815.1">
    <property type="nucleotide sequence ID" value="NZ_LITU01000081.1"/>
</dbReference>